<keyword evidence="2" id="KW-0689">Ribosomal protein</keyword>
<dbReference type="InterPro" id="IPR047865">
    <property type="entry name" value="Ribosomal_uL10_bac_type"/>
</dbReference>
<dbReference type="Gene3D" id="3.30.70.1730">
    <property type="match status" value="1"/>
</dbReference>
<dbReference type="InterPro" id="IPR043141">
    <property type="entry name" value="Ribosomal_uL10-like_sf"/>
</dbReference>
<name>A0A0F7SZ16_PHARH</name>
<dbReference type="GO" id="GO:0005840">
    <property type="term" value="C:ribosome"/>
    <property type="evidence" value="ECO:0007669"/>
    <property type="project" value="UniProtKB-KW"/>
</dbReference>
<dbReference type="AlphaFoldDB" id="A0A0F7SZ16"/>
<evidence type="ECO:0000313" key="2">
    <source>
        <dbReference type="EMBL" id="CED85553.1"/>
    </source>
</evidence>
<dbReference type="PANTHER" id="PTHR11560">
    <property type="entry name" value="39S RIBOSOMAL PROTEIN L10, MITOCHONDRIAL"/>
    <property type="match status" value="1"/>
</dbReference>
<comment type="similarity">
    <text evidence="1">Belongs to the universal ribosomal protein uL10 family.</text>
</comment>
<protein>
    <submittedName>
        <fullName evidence="2">Ribosomal protein L10/acidic P0</fullName>
    </submittedName>
</protein>
<reference evidence="2" key="1">
    <citation type="submission" date="2014-08" db="EMBL/GenBank/DDBJ databases">
        <authorList>
            <person name="Sharma Rahul"/>
            <person name="Thines Marco"/>
        </authorList>
    </citation>
    <scope>NUCLEOTIDE SEQUENCE</scope>
</reference>
<proteinExistence type="inferred from homology"/>
<keyword evidence="2" id="KW-0687">Ribonucleoprotein</keyword>
<accession>A0A0F7SZ16</accession>
<organism evidence="2">
    <name type="scientific">Phaffia rhodozyma</name>
    <name type="common">Yeast</name>
    <name type="synonym">Xanthophyllomyces dendrorhous</name>
    <dbReference type="NCBI Taxonomy" id="264483"/>
    <lineage>
        <taxon>Eukaryota</taxon>
        <taxon>Fungi</taxon>
        <taxon>Dikarya</taxon>
        <taxon>Basidiomycota</taxon>
        <taxon>Agaricomycotina</taxon>
        <taxon>Tremellomycetes</taxon>
        <taxon>Cystofilobasidiales</taxon>
        <taxon>Mrakiaceae</taxon>
        <taxon>Phaffia</taxon>
    </lineage>
</organism>
<sequence>MKSSLARLGAQLLDMSAKSNYPIAQKPGIGAVAAFFASDQSNRKYPERKAYLTDKYTRILTQSNCILAFQHNNLSAAEIKAIRVGLMKTKVPEGSKPMKLSVIRAGVMSAACNKQESIASFDALLSGPMLFLHSDGPLLPSYITQVLTQVDKATGFRPPAGSAFPPRPFESTEALLTHTGPSVFSMVNPRVFCVGGIVDGKVMGPEAIRTVGTLPGLKELQAQVVGLVGSPASQISGVLGMASGGQLNRVLEGLKVKLEEEQGGKKEEGA</sequence>
<dbReference type="EMBL" id="LN483332">
    <property type="protein sequence ID" value="CED85553.1"/>
    <property type="molecule type" value="Genomic_DNA"/>
</dbReference>
<dbReference type="SUPFAM" id="SSF160369">
    <property type="entry name" value="Ribosomal protein L10-like"/>
    <property type="match status" value="1"/>
</dbReference>
<evidence type="ECO:0000256" key="1">
    <source>
        <dbReference type="ARBA" id="ARBA00008889"/>
    </source>
</evidence>